<gene>
    <name evidence="3" type="ORF">GCM10009849_11630</name>
</gene>
<feature type="domain" description="Glycosyl hydrolase family 13 catalytic" evidence="2">
    <location>
        <begin position="11"/>
        <end position="728"/>
    </location>
</feature>
<protein>
    <recommendedName>
        <fullName evidence="2">Glycosyl hydrolase family 13 catalytic domain-containing protein</fullName>
    </recommendedName>
</protein>
<feature type="region of interest" description="Disordered" evidence="1">
    <location>
        <begin position="541"/>
        <end position="562"/>
    </location>
</feature>
<evidence type="ECO:0000256" key="1">
    <source>
        <dbReference type="SAM" id="MobiDB-lite"/>
    </source>
</evidence>
<dbReference type="PANTHER" id="PTHR10357">
    <property type="entry name" value="ALPHA-AMYLASE FAMILY MEMBER"/>
    <property type="match status" value="1"/>
</dbReference>
<dbReference type="InterPro" id="IPR012767">
    <property type="entry name" value="Trehalose_TreY"/>
</dbReference>
<dbReference type="CDD" id="cd11336">
    <property type="entry name" value="AmyAc_MTSase"/>
    <property type="match status" value="1"/>
</dbReference>
<evidence type="ECO:0000259" key="2">
    <source>
        <dbReference type="SMART" id="SM00642"/>
    </source>
</evidence>
<dbReference type="SUPFAM" id="SSF51445">
    <property type="entry name" value="(Trans)glycosidases"/>
    <property type="match status" value="1"/>
</dbReference>
<dbReference type="EMBL" id="BAAAQW010000003">
    <property type="protein sequence ID" value="GAA2198549.1"/>
    <property type="molecule type" value="Genomic_DNA"/>
</dbReference>
<reference evidence="3 4" key="1">
    <citation type="journal article" date="2019" name="Int. J. Syst. Evol. Microbiol.">
        <title>The Global Catalogue of Microorganisms (GCM) 10K type strain sequencing project: providing services to taxonomists for standard genome sequencing and annotation.</title>
        <authorList>
            <consortium name="The Broad Institute Genomics Platform"/>
            <consortium name="The Broad Institute Genome Sequencing Center for Infectious Disease"/>
            <person name="Wu L."/>
            <person name="Ma J."/>
        </authorList>
    </citation>
    <scope>NUCLEOTIDE SEQUENCE [LARGE SCALE GENOMIC DNA]</scope>
    <source>
        <strain evidence="3 4">JCM 16034</strain>
    </source>
</reference>
<sequence>MKTPASTYRLQIRPGFTLNDAADLVPYLHSLGVDWLYLSPLLESVGSSEHGYDVSGPYRVDRERGGREGLAAAAAAAHHAGLGVLVDIVPNHFGVASPEENPWWWSLLREGRSSRYADAFDVDWDAGGGKVLLPVLGSAEDLDLLAIEGNRLRYYEHLYPLAPGSWTEGDSAQEVHERQHYRLIPWREADTKLNYRRFFAVNSLAGVRVEVPWVFEQSHAEVRRWIEEGLVDGLRIDHPDGLFDPAEYLVRLRELSGGAYTLVEKILEDGEELPEDFECEGTTGYDALGLIDRVFVDPAGEAPLTDLDTKLRGEAADYAAMIHGTKRWMADGLLNAEIRRLARLAAVPAAAVERSEAESKPLGLDTATVVERSEAESKPLGLDTATVVERSEAESKPLGIDTATVVERSEAESKPLGIDTLADALAEIAAQFPVYRTYLAPGRTGAGDAGEHDAAVLARACEQAAVVRPDLAATVEGLAPRLADPGEELSRRFQQTTGMIMAKAVEDTAFYRYSRLGTLTEVGGDPTRFALPPAEFHAAAAERERRQPHSMTTLTTHDTKRSEDTRARITVLAELADEWAALLPRLIAATPDAAAVDGPLANLLWQAVLGAWPADRERLLQYAEKAAREAGVHTLWTDPNQEFEDGLRALVDAATEPGEAHTLLAEFADRIALFGASNGLSAKLVQLAMPGVADVYQGTEFWDRSLCDPDNRREVDFAARAEALAALDAGAPVISPLAEEAKLLVVSRTLRLRRDRPELFSGYAPVEASGPAAAHLFGFRRGERGVVALTTRLPAGLAAAGGWGTTTVRLARDARCAFTGELFEAGEVPVADILRALPVALLVPEEAHHD</sequence>
<dbReference type="SMART" id="SM00642">
    <property type="entry name" value="Aamy"/>
    <property type="match status" value="1"/>
</dbReference>
<dbReference type="InterPro" id="IPR006047">
    <property type="entry name" value="GH13_cat_dom"/>
</dbReference>
<organism evidence="3 4">
    <name type="scientific">Sinomonas flava</name>
    <dbReference type="NCBI Taxonomy" id="496857"/>
    <lineage>
        <taxon>Bacteria</taxon>
        <taxon>Bacillati</taxon>
        <taxon>Actinomycetota</taxon>
        <taxon>Actinomycetes</taxon>
        <taxon>Micrococcales</taxon>
        <taxon>Micrococcaceae</taxon>
        <taxon>Sinomonas</taxon>
    </lineage>
</organism>
<dbReference type="PANTHER" id="PTHR10357:SF216">
    <property type="entry name" value="MALTOOLIGOSYL TREHALOSE SYNTHASE-RELATED"/>
    <property type="match status" value="1"/>
</dbReference>
<dbReference type="Pfam" id="PF00128">
    <property type="entry name" value="Alpha-amylase"/>
    <property type="match status" value="1"/>
</dbReference>
<name>A0ABN3BNQ6_9MICC</name>
<evidence type="ECO:0000313" key="3">
    <source>
        <dbReference type="EMBL" id="GAA2198549.1"/>
    </source>
</evidence>
<dbReference type="Gene3D" id="3.20.20.80">
    <property type="entry name" value="Glycosidases"/>
    <property type="match status" value="4"/>
</dbReference>
<dbReference type="Proteomes" id="UP001500432">
    <property type="component" value="Unassembled WGS sequence"/>
</dbReference>
<keyword evidence="4" id="KW-1185">Reference proteome</keyword>
<dbReference type="InterPro" id="IPR017853">
    <property type="entry name" value="GH"/>
</dbReference>
<accession>A0ABN3BNQ6</accession>
<dbReference type="RefSeq" id="WP_344298726.1">
    <property type="nucleotide sequence ID" value="NZ_BAAAQW010000003.1"/>
</dbReference>
<evidence type="ECO:0000313" key="4">
    <source>
        <dbReference type="Proteomes" id="UP001500432"/>
    </source>
</evidence>
<comment type="caution">
    <text evidence="3">The sequence shown here is derived from an EMBL/GenBank/DDBJ whole genome shotgun (WGS) entry which is preliminary data.</text>
</comment>
<proteinExistence type="predicted"/>